<dbReference type="PANTHER" id="PTHR32440:SF11">
    <property type="entry name" value="METALLOPHOSPHOESTERASE DOMAIN-CONTAINING PROTEIN"/>
    <property type="match status" value="1"/>
</dbReference>
<dbReference type="GO" id="GO:0005737">
    <property type="term" value="C:cytoplasm"/>
    <property type="evidence" value="ECO:0007669"/>
    <property type="project" value="TreeGrafter"/>
</dbReference>
<dbReference type="GO" id="GO:0016788">
    <property type="term" value="F:hydrolase activity, acting on ester bonds"/>
    <property type="evidence" value="ECO:0007669"/>
    <property type="project" value="TreeGrafter"/>
</dbReference>
<evidence type="ECO:0000313" key="2">
    <source>
        <dbReference type="EMBL" id="KAB8076415.1"/>
    </source>
</evidence>
<dbReference type="EMBL" id="ML732181">
    <property type="protein sequence ID" value="KAB8076415.1"/>
    <property type="molecule type" value="Genomic_DNA"/>
</dbReference>
<organism evidence="2 3">
    <name type="scientific">Aspergillus leporis</name>
    <dbReference type="NCBI Taxonomy" id="41062"/>
    <lineage>
        <taxon>Eukaryota</taxon>
        <taxon>Fungi</taxon>
        <taxon>Dikarya</taxon>
        <taxon>Ascomycota</taxon>
        <taxon>Pezizomycotina</taxon>
        <taxon>Eurotiomycetes</taxon>
        <taxon>Eurotiomycetidae</taxon>
        <taxon>Eurotiales</taxon>
        <taxon>Aspergillaceae</taxon>
        <taxon>Aspergillus</taxon>
        <taxon>Aspergillus subgen. Circumdati</taxon>
    </lineage>
</organism>
<dbReference type="SUPFAM" id="SSF56300">
    <property type="entry name" value="Metallo-dependent phosphatases"/>
    <property type="match status" value="1"/>
</dbReference>
<name>A0A5N5X8N0_9EURO</name>
<dbReference type="Pfam" id="PF00149">
    <property type="entry name" value="Metallophos"/>
    <property type="match status" value="1"/>
</dbReference>
<proteinExistence type="predicted"/>
<dbReference type="CDD" id="cd07383">
    <property type="entry name" value="MPP_Dcr2"/>
    <property type="match status" value="1"/>
</dbReference>
<dbReference type="OrthoDB" id="783096at2759"/>
<feature type="domain" description="Calcineurin-like phosphoesterase" evidence="1">
    <location>
        <begin position="28"/>
        <end position="283"/>
    </location>
</feature>
<dbReference type="PANTHER" id="PTHR32440">
    <property type="entry name" value="PHOSPHATASE DCR2-RELATED-RELATED"/>
    <property type="match status" value="1"/>
</dbReference>
<accession>A0A5N5X8N0</accession>
<keyword evidence="3" id="KW-1185">Reference proteome</keyword>
<dbReference type="InterPro" id="IPR029052">
    <property type="entry name" value="Metallo-depent_PP-like"/>
</dbReference>
<dbReference type="InterPro" id="IPR004843">
    <property type="entry name" value="Calcineurin-like_PHP"/>
</dbReference>
<dbReference type="Proteomes" id="UP000326565">
    <property type="component" value="Unassembled WGS sequence"/>
</dbReference>
<reference evidence="2 3" key="1">
    <citation type="submission" date="2019-04" db="EMBL/GenBank/DDBJ databases">
        <title>Friends and foes A comparative genomics study of 23 Aspergillus species from section Flavi.</title>
        <authorList>
            <consortium name="DOE Joint Genome Institute"/>
            <person name="Kjaerbolling I."/>
            <person name="Vesth T."/>
            <person name="Frisvad J.C."/>
            <person name="Nybo J.L."/>
            <person name="Theobald S."/>
            <person name="Kildgaard S."/>
            <person name="Isbrandt T."/>
            <person name="Kuo A."/>
            <person name="Sato A."/>
            <person name="Lyhne E.K."/>
            <person name="Kogle M.E."/>
            <person name="Wiebenga A."/>
            <person name="Kun R.S."/>
            <person name="Lubbers R.J."/>
            <person name="Makela M.R."/>
            <person name="Barry K."/>
            <person name="Chovatia M."/>
            <person name="Clum A."/>
            <person name="Daum C."/>
            <person name="Haridas S."/>
            <person name="He G."/>
            <person name="LaButti K."/>
            <person name="Lipzen A."/>
            <person name="Mondo S."/>
            <person name="Riley R."/>
            <person name="Salamov A."/>
            <person name="Simmons B.A."/>
            <person name="Magnuson J.K."/>
            <person name="Henrissat B."/>
            <person name="Mortensen U.H."/>
            <person name="Larsen T.O."/>
            <person name="Devries R.P."/>
            <person name="Grigoriev I.V."/>
            <person name="Machida M."/>
            <person name="Baker S.E."/>
            <person name="Andersen M.R."/>
        </authorList>
    </citation>
    <scope>NUCLEOTIDE SEQUENCE [LARGE SCALE GENOMIC DNA]</scope>
    <source>
        <strain evidence="2 3">CBS 151.66</strain>
    </source>
</reference>
<sequence length="398" mass="45219">MKLWPIDHETGRPRTDYTLRFSRDGTFQITVFTDLHFGENENKVEGPKKDAKTTKVMSDVLEREHSQLVVLNGDLISGDATHPHNASLYLDQVVAPIIEKDLPWASTYGNHECQYDFKPTELFQWEKRYKNSLTQNMISTDDSSKPGVTNYYLPVYSDSGLPEVPELLLWFFDSRGGNWPSGKRPDWVDESVVKWFKEKNSNLTKEYGRAIPSLAFFHIPLSAARAFQKDGRDPTKEPGVDGEEVKWQGRFWNERHIGYDVPFMTALSKTNGLLATFSGHDHENDWCFKWTDSISKETVPGNGVNVCYGRHAGYGGYGNLARGGRQILLKQDNLKDKVMTWIRLEDGAVTGNVTLNSTYGQDQYLPHNSLGCKSTPELHSAMVLFLLIAYLPLRLWSG</sequence>
<gene>
    <name evidence="2" type="ORF">BDV29DRAFT_170215</name>
</gene>
<dbReference type="Gene3D" id="3.60.21.10">
    <property type="match status" value="1"/>
</dbReference>
<dbReference type="AlphaFoldDB" id="A0A5N5X8N0"/>
<evidence type="ECO:0000259" key="1">
    <source>
        <dbReference type="Pfam" id="PF00149"/>
    </source>
</evidence>
<evidence type="ECO:0000313" key="3">
    <source>
        <dbReference type="Proteomes" id="UP000326565"/>
    </source>
</evidence>
<protein>
    <submittedName>
        <fullName evidence="2">Metallophosphoesterase</fullName>
    </submittedName>
</protein>